<accession>A0ABD0J052</accession>
<proteinExistence type="inferred from homology"/>
<feature type="domain" description="GST N-terminal" evidence="4">
    <location>
        <begin position="2"/>
        <end position="83"/>
    </location>
</feature>
<dbReference type="AlphaFoldDB" id="A0ABD0J052"/>
<dbReference type="SUPFAM" id="SSF52833">
    <property type="entry name" value="Thioredoxin-like"/>
    <property type="match status" value="1"/>
</dbReference>
<protein>
    <recommendedName>
        <fullName evidence="8">Glutathione S-transferase</fullName>
    </recommendedName>
</protein>
<dbReference type="SFLD" id="SFLDG00358">
    <property type="entry name" value="Main_(cytGST)"/>
    <property type="match status" value="1"/>
</dbReference>
<keyword evidence="7" id="KW-1185">Reference proteome</keyword>
<dbReference type="InterPro" id="IPR036249">
    <property type="entry name" value="Thioredoxin-like_sf"/>
</dbReference>
<dbReference type="InterPro" id="IPR010987">
    <property type="entry name" value="Glutathione-S-Trfase_C-like"/>
</dbReference>
<evidence type="ECO:0000256" key="2">
    <source>
        <dbReference type="ARBA" id="ARBA00022490"/>
    </source>
</evidence>
<dbReference type="InterPro" id="IPR040075">
    <property type="entry name" value="GST_N_Theta"/>
</dbReference>
<dbReference type="PANTHER" id="PTHR43917">
    <property type="match status" value="1"/>
</dbReference>
<dbReference type="EMBL" id="JACVVK020000815">
    <property type="protein sequence ID" value="KAK7443722.1"/>
    <property type="molecule type" value="Genomic_DNA"/>
</dbReference>
<dbReference type="InterPro" id="IPR004046">
    <property type="entry name" value="GST_C"/>
</dbReference>
<sequence length="206" mass="24059">MAQLKYYYDLMSQPSRALYMFLKLNKIPFEEKPVALRKGEHKTEEYKKIHPFHLVPALHDGDFKLTESLAIVEYLMSTQNAADHWLPRTDARKRAKLIIPRATGKPVDQEKVKKGRENVKRVVKDLESYFLKDTPFLSSNEITVADIFGACELMQLYAVLEEGLYESSPIVKAWMARVRERTNPQFDEANVMVYRVRDMYKKLAKL</sequence>
<organism evidence="6 7">
    <name type="scientific">Batillaria attramentaria</name>
    <dbReference type="NCBI Taxonomy" id="370345"/>
    <lineage>
        <taxon>Eukaryota</taxon>
        <taxon>Metazoa</taxon>
        <taxon>Spiralia</taxon>
        <taxon>Lophotrochozoa</taxon>
        <taxon>Mollusca</taxon>
        <taxon>Gastropoda</taxon>
        <taxon>Caenogastropoda</taxon>
        <taxon>Sorbeoconcha</taxon>
        <taxon>Cerithioidea</taxon>
        <taxon>Batillariidae</taxon>
        <taxon>Batillaria</taxon>
    </lineage>
</organism>
<evidence type="ECO:0000259" key="4">
    <source>
        <dbReference type="PROSITE" id="PS50404"/>
    </source>
</evidence>
<evidence type="ECO:0008006" key="8">
    <source>
        <dbReference type="Google" id="ProtNLM"/>
    </source>
</evidence>
<dbReference type="Pfam" id="PF00043">
    <property type="entry name" value="GST_C"/>
    <property type="match status" value="1"/>
</dbReference>
<evidence type="ECO:0000313" key="6">
    <source>
        <dbReference type="EMBL" id="KAK7443722.1"/>
    </source>
</evidence>
<name>A0ABD0J052_9CAEN</name>
<dbReference type="PROSITE" id="PS50404">
    <property type="entry name" value="GST_NTER"/>
    <property type="match status" value="1"/>
</dbReference>
<dbReference type="SUPFAM" id="SSF47616">
    <property type="entry name" value="GST C-terminal domain-like"/>
    <property type="match status" value="1"/>
</dbReference>
<feature type="domain" description="GST C-terminal" evidence="5">
    <location>
        <begin position="61"/>
        <end position="203"/>
    </location>
</feature>
<evidence type="ECO:0000313" key="7">
    <source>
        <dbReference type="Proteomes" id="UP001519460"/>
    </source>
</evidence>
<dbReference type="Gene3D" id="1.20.1050.10">
    <property type="match status" value="1"/>
</dbReference>
<dbReference type="Gene3D" id="3.40.30.10">
    <property type="entry name" value="Glutaredoxin"/>
    <property type="match status" value="1"/>
</dbReference>
<dbReference type="SFLD" id="SFLDS00019">
    <property type="entry name" value="Glutathione_Transferase_(cytos"/>
    <property type="match status" value="1"/>
</dbReference>
<evidence type="ECO:0000259" key="5">
    <source>
        <dbReference type="PROSITE" id="PS50405"/>
    </source>
</evidence>
<dbReference type="Pfam" id="PF02798">
    <property type="entry name" value="GST_N"/>
    <property type="match status" value="1"/>
</dbReference>
<reference evidence="6 7" key="1">
    <citation type="journal article" date="2023" name="Sci. Data">
        <title>Genome assembly of the Korean intertidal mud-creeper Batillaria attramentaria.</title>
        <authorList>
            <person name="Patra A.K."/>
            <person name="Ho P.T."/>
            <person name="Jun S."/>
            <person name="Lee S.J."/>
            <person name="Kim Y."/>
            <person name="Won Y.J."/>
        </authorList>
    </citation>
    <scope>NUCLEOTIDE SEQUENCE [LARGE SCALE GENOMIC DNA]</scope>
    <source>
        <strain evidence="6">Wonlab-2016</strain>
    </source>
</reference>
<dbReference type="PANTHER" id="PTHR43917:SF8">
    <property type="entry name" value="GH16740P-RELATED"/>
    <property type="match status" value="1"/>
</dbReference>
<comment type="subcellular location">
    <subcellularLocation>
        <location evidence="1">Cytoplasm</location>
    </subcellularLocation>
</comment>
<dbReference type="InterPro" id="IPR004045">
    <property type="entry name" value="Glutathione_S-Trfase_N"/>
</dbReference>
<dbReference type="InterPro" id="IPR040079">
    <property type="entry name" value="Glutathione_S-Trfase"/>
</dbReference>
<dbReference type="FunFam" id="3.40.30.10:FF:000176">
    <property type="entry name" value="Glutathione S-transferase theta-1"/>
    <property type="match status" value="1"/>
</dbReference>
<dbReference type="InterPro" id="IPR051369">
    <property type="entry name" value="GST_Theta"/>
</dbReference>
<dbReference type="InterPro" id="IPR036282">
    <property type="entry name" value="Glutathione-S-Trfase_C_sf"/>
</dbReference>
<dbReference type="Proteomes" id="UP001519460">
    <property type="component" value="Unassembled WGS sequence"/>
</dbReference>
<dbReference type="CDD" id="cd03050">
    <property type="entry name" value="GST_N_Theta"/>
    <property type="match status" value="1"/>
</dbReference>
<evidence type="ECO:0000256" key="1">
    <source>
        <dbReference type="ARBA" id="ARBA00004496"/>
    </source>
</evidence>
<comment type="caution">
    <text evidence="6">The sequence shown here is derived from an EMBL/GenBank/DDBJ whole genome shotgun (WGS) entry which is preliminary data.</text>
</comment>
<dbReference type="GO" id="GO:0005737">
    <property type="term" value="C:cytoplasm"/>
    <property type="evidence" value="ECO:0007669"/>
    <property type="project" value="UniProtKB-SubCell"/>
</dbReference>
<comment type="similarity">
    <text evidence="3">Belongs to the GST superfamily.</text>
</comment>
<evidence type="ECO:0000256" key="3">
    <source>
        <dbReference type="RuleBase" id="RU003494"/>
    </source>
</evidence>
<gene>
    <name evidence="6" type="ORF">BaRGS_00040446</name>
</gene>
<keyword evidence="2" id="KW-0963">Cytoplasm</keyword>
<dbReference type="PROSITE" id="PS50405">
    <property type="entry name" value="GST_CTER"/>
    <property type="match status" value="1"/>
</dbReference>